<sequence>DEILMLMEKLKGKAISEISDIFIEKLLNYAIRVSEDSNERLITDHHIRKANQMMQKIELDLMSRIPVIEEILDQEILSTPQEEPEWLERLEKEVVTSTLEEKLEVDEEIKEELLIPPPEEIPEPLLELIEFCEIILSSLEYKYIPEPSLELIEFCEIVLS</sequence>
<gene>
    <name evidence="1" type="ORF">S01H4_18200</name>
</gene>
<proteinExistence type="predicted"/>
<name>X1A5H9_9ZZZZ</name>
<organism evidence="1">
    <name type="scientific">marine sediment metagenome</name>
    <dbReference type="NCBI Taxonomy" id="412755"/>
    <lineage>
        <taxon>unclassified sequences</taxon>
        <taxon>metagenomes</taxon>
        <taxon>ecological metagenomes</taxon>
    </lineage>
</organism>
<dbReference type="EMBL" id="BART01008058">
    <property type="protein sequence ID" value="GAG68033.1"/>
    <property type="molecule type" value="Genomic_DNA"/>
</dbReference>
<dbReference type="AlphaFoldDB" id="X1A5H9"/>
<protein>
    <submittedName>
        <fullName evidence="1">Uncharacterized protein</fullName>
    </submittedName>
</protein>
<evidence type="ECO:0000313" key="1">
    <source>
        <dbReference type="EMBL" id="GAG68033.1"/>
    </source>
</evidence>
<comment type="caution">
    <text evidence="1">The sequence shown here is derived from an EMBL/GenBank/DDBJ whole genome shotgun (WGS) entry which is preliminary data.</text>
</comment>
<reference evidence="1" key="1">
    <citation type="journal article" date="2014" name="Front. Microbiol.">
        <title>High frequency of phylogenetically diverse reductive dehalogenase-homologous genes in deep subseafloor sedimentary metagenomes.</title>
        <authorList>
            <person name="Kawai M."/>
            <person name="Futagami T."/>
            <person name="Toyoda A."/>
            <person name="Takaki Y."/>
            <person name="Nishi S."/>
            <person name="Hori S."/>
            <person name="Arai W."/>
            <person name="Tsubouchi T."/>
            <person name="Morono Y."/>
            <person name="Uchiyama I."/>
            <person name="Ito T."/>
            <person name="Fujiyama A."/>
            <person name="Inagaki F."/>
            <person name="Takami H."/>
        </authorList>
    </citation>
    <scope>NUCLEOTIDE SEQUENCE</scope>
    <source>
        <strain evidence="1">Expedition CK06-06</strain>
    </source>
</reference>
<accession>X1A5H9</accession>
<feature type="non-terminal residue" evidence="1">
    <location>
        <position position="1"/>
    </location>
</feature>